<reference evidence="1" key="2">
    <citation type="journal article" date="2014" name="ISME J.">
        <title>Microbial stratification in low pH oxic and suboxic macroscopic growths along an acid mine drainage.</title>
        <authorList>
            <person name="Mendez-Garcia C."/>
            <person name="Mesa V."/>
            <person name="Sprenger R.R."/>
            <person name="Richter M."/>
            <person name="Diez M.S."/>
            <person name="Solano J."/>
            <person name="Bargiela R."/>
            <person name="Golyshina O.V."/>
            <person name="Manteca A."/>
            <person name="Ramos J.L."/>
            <person name="Gallego J.R."/>
            <person name="Llorente I."/>
            <person name="Martins Dos Santos V.A."/>
            <person name="Jensen O.N."/>
            <person name="Pelaez A.I."/>
            <person name="Sanchez J."/>
            <person name="Ferrer M."/>
        </authorList>
    </citation>
    <scope>NUCLEOTIDE SEQUENCE</scope>
</reference>
<name>T1A1W4_9ZZZZ</name>
<dbReference type="AlphaFoldDB" id="T1A1W4"/>
<dbReference type="GO" id="GO:0003676">
    <property type="term" value="F:nucleic acid binding"/>
    <property type="evidence" value="ECO:0007669"/>
    <property type="project" value="InterPro"/>
</dbReference>
<dbReference type="InterPro" id="IPR036397">
    <property type="entry name" value="RNaseH_sf"/>
</dbReference>
<dbReference type="Gene3D" id="3.30.420.10">
    <property type="entry name" value="Ribonuclease H-like superfamily/Ribonuclease H"/>
    <property type="match status" value="1"/>
</dbReference>
<dbReference type="InterPro" id="IPR012337">
    <property type="entry name" value="RNaseH-like_sf"/>
</dbReference>
<dbReference type="SUPFAM" id="SSF53098">
    <property type="entry name" value="Ribonuclease H-like"/>
    <property type="match status" value="1"/>
</dbReference>
<reference evidence="1" key="1">
    <citation type="submission" date="2013-08" db="EMBL/GenBank/DDBJ databases">
        <authorList>
            <person name="Mendez C."/>
            <person name="Richter M."/>
            <person name="Ferrer M."/>
            <person name="Sanchez J."/>
        </authorList>
    </citation>
    <scope>NUCLEOTIDE SEQUENCE</scope>
</reference>
<accession>T1A1W4</accession>
<proteinExistence type="predicted"/>
<protein>
    <submittedName>
        <fullName evidence="1">Uncharacterized protein</fullName>
    </submittedName>
</protein>
<organism evidence="1">
    <name type="scientific">mine drainage metagenome</name>
    <dbReference type="NCBI Taxonomy" id="410659"/>
    <lineage>
        <taxon>unclassified sequences</taxon>
        <taxon>metagenomes</taxon>
        <taxon>ecological metagenomes</taxon>
    </lineage>
</organism>
<evidence type="ECO:0000313" key="1">
    <source>
        <dbReference type="EMBL" id="EQD35039.1"/>
    </source>
</evidence>
<comment type="caution">
    <text evidence="1">The sequence shown here is derived from an EMBL/GenBank/DDBJ whole genome shotgun (WGS) entry which is preliminary data.</text>
</comment>
<sequence length="51" mass="5563">MQRQKAITQDLSAGHGLAILVDVETTGLQPDRDEIVELALVLFAFQRPSGN</sequence>
<feature type="non-terminal residue" evidence="1">
    <location>
        <position position="51"/>
    </location>
</feature>
<gene>
    <name evidence="1" type="ORF">B1A_18477</name>
</gene>
<dbReference type="EMBL" id="AUZX01013631">
    <property type="protein sequence ID" value="EQD35039.1"/>
    <property type="molecule type" value="Genomic_DNA"/>
</dbReference>